<dbReference type="RefSeq" id="WP_239672408.1">
    <property type="nucleotide sequence ID" value="NZ_CP049742.1"/>
</dbReference>
<dbReference type="Proteomes" id="UP000593626">
    <property type="component" value="Chromosome"/>
</dbReference>
<evidence type="ECO:0000256" key="1">
    <source>
        <dbReference type="SAM" id="Phobius"/>
    </source>
</evidence>
<dbReference type="AlphaFoldDB" id="A0A7S8HG84"/>
<evidence type="ECO:0000313" key="2">
    <source>
        <dbReference type="EMBL" id="QPC47734.1"/>
    </source>
</evidence>
<proteinExistence type="predicted"/>
<feature type="transmembrane region" description="Helical" evidence="1">
    <location>
        <begin position="5"/>
        <end position="20"/>
    </location>
</feature>
<sequence>MTNIIIVFYVFHTIFLYFWMKRYKKENGVRDWVGVISFFFPIIGEVIFLLLEYLQKRHPNQEGYIPYERFAVNNYQIIQVVSMKERESLPFLSGIQSNDEETGKELVYRLLESDIDKQGHYMKEAVNVSNSETVHYAATGFQLLGRKYEAAIRELTQLVEEHGTEKEYDLLLSVYREYLNSDVLTKEIHQKKKGMYEVWLKQALEKYPNNYTFFRAKGNWMLETNVEDAFSYWENGLKRFPDQVECYSEVAVLYYKNGNIKELHKLLLEVEEKFSPQKRTNELNMLLAIKRGNLYVEENIS</sequence>
<keyword evidence="1" id="KW-0472">Membrane</keyword>
<keyword evidence="1" id="KW-0812">Transmembrane</keyword>
<reference evidence="2 3" key="1">
    <citation type="submission" date="2019-07" db="EMBL/GenBank/DDBJ databases">
        <title>Genome sequence of 2 isolates from Red Sea Mangroves.</title>
        <authorList>
            <person name="Sefrji F."/>
            <person name="Michoud G."/>
            <person name="Merlino G."/>
            <person name="Daffonchio D."/>
        </authorList>
    </citation>
    <scope>NUCLEOTIDE SEQUENCE [LARGE SCALE GENOMIC DNA]</scope>
    <source>
        <strain evidence="2 3">R1DC41</strain>
    </source>
</reference>
<protein>
    <recommendedName>
        <fullName evidence="4">Tetratricopeptide repeat protein</fullName>
    </recommendedName>
</protein>
<dbReference type="Gene3D" id="1.25.40.10">
    <property type="entry name" value="Tetratricopeptide repeat domain"/>
    <property type="match status" value="1"/>
</dbReference>
<keyword evidence="3" id="KW-1185">Reference proteome</keyword>
<dbReference type="InterPro" id="IPR011990">
    <property type="entry name" value="TPR-like_helical_dom_sf"/>
</dbReference>
<gene>
    <name evidence="2" type="ORF">G8O30_12585</name>
</gene>
<dbReference type="EMBL" id="CP049742">
    <property type="protein sequence ID" value="QPC47734.1"/>
    <property type="molecule type" value="Genomic_DNA"/>
</dbReference>
<dbReference type="KEGG" id="mcui:G8O30_12585"/>
<keyword evidence="1" id="KW-1133">Transmembrane helix</keyword>
<dbReference type="SUPFAM" id="SSF48452">
    <property type="entry name" value="TPR-like"/>
    <property type="match status" value="1"/>
</dbReference>
<accession>A0A7S8HG84</accession>
<feature type="transmembrane region" description="Helical" evidence="1">
    <location>
        <begin position="32"/>
        <end position="51"/>
    </location>
</feature>
<evidence type="ECO:0000313" key="3">
    <source>
        <dbReference type="Proteomes" id="UP000593626"/>
    </source>
</evidence>
<name>A0A7S8HG84_9BACI</name>
<evidence type="ECO:0008006" key="4">
    <source>
        <dbReference type="Google" id="ProtNLM"/>
    </source>
</evidence>
<organism evidence="2 3">
    <name type="scientific">Mangrovibacillus cuniculi</name>
    <dbReference type="NCBI Taxonomy" id="2593652"/>
    <lineage>
        <taxon>Bacteria</taxon>
        <taxon>Bacillati</taxon>
        <taxon>Bacillota</taxon>
        <taxon>Bacilli</taxon>
        <taxon>Bacillales</taxon>
        <taxon>Bacillaceae</taxon>
        <taxon>Mangrovibacillus</taxon>
    </lineage>
</organism>